<name>A0A553PIA4_TIGCA</name>
<dbReference type="GO" id="GO:0042302">
    <property type="term" value="F:structural constituent of cuticle"/>
    <property type="evidence" value="ECO:0007669"/>
    <property type="project" value="UniProtKB-UniRule"/>
</dbReference>
<evidence type="ECO:0000256" key="1">
    <source>
        <dbReference type="ARBA" id="ARBA00022460"/>
    </source>
</evidence>
<evidence type="ECO:0000313" key="5">
    <source>
        <dbReference type="EMBL" id="TRY77411.1"/>
    </source>
</evidence>
<dbReference type="PROSITE" id="PS51155">
    <property type="entry name" value="CHIT_BIND_RR_2"/>
    <property type="match status" value="1"/>
</dbReference>
<dbReference type="STRING" id="6832.A0A553PIA4"/>
<comment type="caution">
    <text evidence="5">The sequence shown here is derived from an EMBL/GenBank/DDBJ whole genome shotgun (WGS) entry which is preliminary data.</text>
</comment>
<reference evidence="5 6" key="1">
    <citation type="journal article" date="2018" name="Nat. Ecol. Evol.">
        <title>Genomic signatures of mitonuclear coevolution across populations of Tigriopus californicus.</title>
        <authorList>
            <person name="Barreto F.S."/>
            <person name="Watson E.T."/>
            <person name="Lima T.G."/>
            <person name="Willett C.S."/>
            <person name="Edmands S."/>
            <person name="Li W."/>
            <person name="Burton R.S."/>
        </authorList>
    </citation>
    <scope>NUCLEOTIDE SEQUENCE [LARGE SCALE GENOMIC DNA]</scope>
    <source>
        <strain evidence="5 6">San Diego</strain>
    </source>
</reference>
<gene>
    <name evidence="5" type="ORF">TCAL_08778</name>
</gene>
<dbReference type="PRINTS" id="PR00947">
    <property type="entry name" value="CUTICLE"/>
</dbReference>
<dbReference type="EMBL" id="VCGU01000004">
    <property type="protein sequence ID" value="TRY77411.1"/>
    <property type="molecule type" value="Genomic_DNA"/>
</dbReference>
<dbReference type="Proteomes" id="UP000318571">
    <property type="component" value="Chromosome 5"/>
</dbReference>
<dbReference type="InterPro" id="IPR000618">
    <property type="entry name" value="Insect_cuticle"/>
</dbReference>
<evidence type="ECO:0000313" key="6">
    <source>
        <dbReference type="Proteomes" id="UP000318571"/>
    </source>
</evidence>
<keyword evidence="1 2" id="KW-0193">Cuticle</keyword>
<accession>A0A553PIA4</accession>
<evidence type="ECO:0000256" key="4">
    <source>
        <dbReference type="SAM" id="SignalP"/>
    </source>
</evidence>
<feature type="chain" id="PRO_5021721298" description="Cuticle protein" evidence="4">
    <location>
        <begin position="21"/>
        <end position="308"/>
    </location>
</feature>
<dbReference type="GO" id="GO:0005615">
    <property type="term" value="C:extracellular space"/>
    <property type="evidence" value="ECO:0007669"/>
    <property type="project" value="TreeGrafter"/>
</dbReference>
<sequence>MRSLLVISIAVLVFGTWTLAESESKSQDEKLAYPDFPEVNELDALELSAAIPLATPVVPVGPATPIPHHEHSSPTVSGETKIVHVSPVQTHDKSRPKFEYNYGVSDPVTGDQKTHTESRDGDVVRGQYSFVDSDGSIRTVTYTADNVHPVTPVPAELHSTPLAHHAIHEVEHPTIEGSETTPLAVVGPVPLNLEHGFPIVGPTSSPHQIVTVTPLPAHIPEILANIPNLDPHALTEADILLANPETHTHPLGAHPLLAIHPVLSMLNIMGSLTPHQIPTMKLTTLLIQFNIMALAIPRPFPTTSPIME</sequence>
<keyword evidence="6" id="KW-1185">Reference proteome</keyword>
<dbReference type="InterPro" id="IPR051217">
    <property type="entry name" value="Insect_Cuticle_Struc_Prot"/>
</dbReference>
<keyword evidence="4" id="KW-0732">Signal</keyword>
<protein>
    <recommendedName>
        <fullName evidence="7">Cuticle protein</fullName>
    </recommendedName>
</protein>
<evidence type="ECO:0000256" key="2">
    <source>
        <dbReference type="PROSITE-ProRule" id="PRU00497"/>
    </source>
</evidence>
<dbReference type="PANTHER" id="PTHR12236:SF95">
    <property type="entry name" value="CUTICULAR PROTEIN 76BD, ISOFORM C-RELATED"/>
    <property type="match status" value="1"/>
</dbReference>
<organism evidence="5 6">
    <name type="scientific">Tigriopus californicus</name>
    <name type="common">Marine copepod</name>
    <dbReference type="NCBI Taxonomy" id="6832"/>
    <lineage>
        <taxon>Eukaryota</taxon>
        <taxon>Metazoa</taxon>
        <taxon>Ecdysozoa</taxon>
        <taxon>Arthropoda</taxon>
        <taxon>Crustacea</taxon>
        <taxon>Multicrustacea</taxon>
        <taxon>Hexanauplia</taxon>
        <taxon>Copepoda</taxon>
        <taxon>Harpacticoida</taxon>
        <taxon>Harpacticidae</taxon>
        <taxon>Tigriopus</taxon>
    </lineage>
</organism>
<proteinExistence type="predicted"/>
<dbReference type="AlphaFoldDB" id="A0A553PIA4"/>
<feature type="signal peptide" evidence="4">
    <location>
        <begin position="1"/>
        <end position="20"/>
    </location>
</feature>
<dbReference type="PANTHER" id="PTHR12236">
    <property type="entry name" value="STRUCTURAL CONTITUENT OF CUTICLE"/>
    <property type="match status" value="1"/>
</dbReference>
<feature type="region of interest" description="Disordered" evidence="3">
    <location>
        <begin position="86"/>
        <end position="120"/>
    </location>
</feature>
<evidence type="ECO:0008006" key="7">
    <source>
        <dbReference type="Google" id="ProtNLM"/>
    </source>
</evidence>
<evidence type="ECO:0000256" key="3">
    <source>
        <dbReference type="SAM" id="MobiDB-lite"/>
    </source>
</evidence>
<dbReference type="GO" id="GO:0031012">
    <property type="term" value="C:extracellular matrix"/>
    <property type="evidence" value="ECO:0007669"/>
    <property type="project" value="TreeGrafter"/>
</dbReference>
<dbReference type="Pfam" id="PF00379">
    <property type="entry name" value="Chitin_bind_4"/>
    <property type="match status" value="1"/>
</dbReference>